<evidence type="ECO:0000256" key="1">
    <source>
        <dbReference type="SAM" id="MobiDB-lite"/>
    </source>
</evidence>
<dbReference type="EMBL" id="BTGU01000015">
    <property type="protein sequence ID" value="GMN42952.1"/>
    <property type="molecule type" value="Genomic_DNA"/>
</dbReference>
<accession>A0AA88A1V6</accession>
<name>A0AA88A1V6_FICCA</name>
<gene>
    <name evidence="2" type="ORF">TIFTF001_012161</name>
</gene>
<protein>
    <submittedName>
        <fullName evidence="2">Uncharacterized protein</fullName>
    </submittedName>
</protein>
<reference evidence="2" key="1">
    <citation type="submission" date="2023-07" db="EMBL/GenBank/DDBJ databases">
        <title>draft genome sequence of fig (Ficus carica).</title>
        <authorList>
            <person name="Takahashi T."/>
            <person name="Nishimura K."/>
        </authorList>
    </citation>
    <scope>NUCLEOTIDE SEQUENCE</scope>
</reference>
<sequence>MEELGEGEPKQQSPTCSHGDHSSPVEEINLLNLASPTFHLQVATVAHPISTGKGDPMRPPAMDGSIKDCKIFQNREATIFASLCLPWVAPHHLYQSTQKAPIYKTLSLQTVGECSARVQPEVKIAMPTYLCRMSSSTTIAPHRPTSSFRSHGVTPDHGGCLAGVRPHAMRERKRKRWGF</sequence>
<dbReference type="Proteomes" id="UP001187192">
    <property type="component" value="Unassembled WGS sequence"/>
</dbReference>
<dbReference type="AlphaFoldDB" id="A0AA88A1V6"/>
<proteinExistence type="predicted"/>
<evidence type="ECO:0000313" key="2">
    <source>
        <dbReference type="EMBL" id="GMN42952.1"/>
    </source>
</evidence>
<feature type="region of interest" description="Disordered" evidence="1">
    <location>
        <begin position="1"/>
        <end position="23"/>
    </location>
</feature>
<evidence type="ECO:0000313" key="3">
    <source>
        <dbReference type="Proteomes" id="UP001187192"/>
    </source>
</evidence>
<organism evidence="2 3">
    <name type="scientific">Ficus carica</name>
    <name type="common">Common fig</name>
    <dbReference type="NCBI Taxonomy" id="3494"/>
    <lineage>
        <taxon>Eukaryota</taxon>
        <taxon>Viridiplantae</taxon>
        <taxon>Streptophyta</taxon>
        <taxon>Embryophyta</taxon>
        <taxon>Tracheophyta</taxon>
        <taxon>Spermatophyta</taxon>
        <taxon>Magnoliopsida</taxon>
        <taxon>eudicotyledons</taxon>
        <taxon>Gunneridae</taxon>
        <taxon>Pentapetalae</taxon>
        <taxon>rosids</taxon>
        <taxon>fabids</taxon>
        <taxon>Rosales</taxon>
        <taxon>Moraceae</taxon>
        <taxon>Ficeae</taxon>
        <taxon>Ficus</taxon>
    </lineage>
</organism>
<keyword evidence="3" id="KW-1185">Reference proteome</keyword>
<comment type="caution">
    <text evidence="2">The sequence shown here is derived from an EMBL/GenBank/DDBJ whole genome shotgun (WGS) entry which is preliminary data.</text>
</comment>